<protein>
    <submittedName>
        <fullName evidence="1">Uncharacterized protein</fullName>
    </submittedName>
</protein>
<organism evidence="1 2">
    <name type="scientific">Deinococcus daejeonensis</name>
    <dbReference type="NCBI Taxonomy" id="1007098"/>
    <lineage>
        <taxon>Bacteria</taxon>
        <taxon>Thermotogati</taxon>
        <taxon>Deinococcota</taxon>
        <taxon>Deinococci</taxon>
        <taxon>Deinococcales</taxon>
        <taxon>Deinococcaceae</taxon>
        <taxon>Deinococcus</taxon>
    </lineage>
</organism>
<comment type="caution">
    <text evidence="1">The sequence shown here is derived from an EMBL/GenBank/DDBJ whole genome shotgun (WGS) entry which is preliminary data.</text>
</comment>
<sequence length="181" mass="20746">MTYNPAAWAACLAAAWETVAAEARAQPLTPDAPYLMLADALARITHAEARQENLARDLLGQRDDHIVVHGTRYARAYIEATMHEFNWTLMDEPDTYPWAFVQKWPDLRAHAEAHLADVTRRQNRQQGMQEAALEEDRERLLQSMQCPPAVLTERERRLQQLWKAWGFPVHPDTPAPERSPA</sequence>
<dbReference type="EMBL" id="BMOR01000016">
    <property type="protein sequence ID" value="GGN42745.1"/>
    <property type="molecule type" value="Genomic_DNA"/>
</dbReference>
<proteinExistence type="predicted"/>
<keyword evidence="2" id="KW-1185">Reference proteome</keyword>
<evidence type="ECO:0000313" key="2">
    <source>
        <dbReference type="Proteomes" id="UP000645517"/>
    </source>
</evidence>
<accession>A0ABQ2JAN2</accession>
<name>A0ABQ2JAN2_9DEIO</name>
<reference evidence="2" key="1">
    <citation type="journal article" date="2019" name="Int. J. Syst. Evol. Microbiol.">
        <title>The Global Catalogue of Microorganisms (GCM) 10K type strain sequencing project: providing services to taxonomists for standard genome sequencing and annotation.</title>
        <authorList>
            <consortium name="The Broad Institute Genomics Platform"/>
            <consortium name="The Broad Institute Genome Sequencing Center for Infectious Disease"/>
            <person name="Wu L."/>
            <person name="Ma J."/>
        </authorList>
    </citation>
    <scope>NUCLEOTIDE SEQUENCE [LARGE SCALE GENOMIC DNA]</scope>
    <source>
        <strain evidence="2">JCM 16918</strain>
    </source>
</reference>
<evidence type="ECO:0000313" key="1">
    <source>
        <dbReference type="EMBL" id="GGN42745.1"/>
    </source>
</evidence>
<dbReference type="RefSeq" id="WP_189058109.1">
    <property type="nucleotide sequence ID" value="NZ_BMOR01000016.1"/>
</dbReference>
<gene>
    <name evidence="1" type="ORF">GCM10010842_29510</name>
</gene>
<dbReference type="Proteomes" id="UP000645517">
    <property type="component" value="Unassembled WGS sequence"/>
</dbReference>